<evidence type="ECO:0000256" key="1">
    <source>
        <dbReference type="ARBA" id="ARBA00008777"/>
    </source>
</evidence>
<dbReference type="GO" id="GO:0003735">
    <property type="term" value="F:structural constituent of ribosome"/>
    <property type="evidence" value="ECO:0007669"/>
    <property type="project" value="InterPro"/>
</dbReference>
<keyword evidence="2 5" id="KW-0689">Ribosomal protein</keyword>
<evidence type="ECO:0000256" key="5">
    <source>
        <dbReference type="RuleBase" id="RU000660"/>
    </source>
</evidence>
<evidence type="ECO:0000256" key="2">
    <source>
        <dbReference type="ARBA" id="ARBA00022980"/>
    </source>
</evidence>
<name>A0A2H0W880_9BACT</name>
<dbReference type="PANTHER" id="PTHR14413:SF16">
    <property type="entry name" value="LARGE RIBOSOMAL SUBUNIT PROTEIN BL17M"/>
    <property type="match status" value="1"/>
</dbReference>
<dbReference type="Gene3D" id="3.90.1030.10">
    <property type="entry name" value="Ribosomal protein L17"/>
    <property type="match status" value="1"/>
</dbReference>
<evidence type="ECO:0000256" key="4">
    <source>
        <dbReference type="ARBA" id="ARBA00035494"/>
    </source>
</evidence>
<dbReference type="Pfam" id="PF01196">
    <property type="entry name" value="Ribosomal_L17"/>
    <property type="match status" value="1"/>
</dbReference>
<comment type="caution">
    <text evidence="7">The sequence shown here is derived from an EMBL/GenBank/DDBJ whole genome shotgun (WGS) entry which is preliminary data.</text>
</comment>
<dbReference type="GO" id="GO:0022625">
    <property type="term" value="C:cytosolic large ribosomal subunit"/>
    <property type="evidence" value="ECO:0007669"/>
    <property type="project" value="TreeGrafter"/>
</dbReference>
<dbReference type="AlphaFoldDB" id="A0A2H0W880"/>
<dbReference type="SUPFAM" id="SSF64263">
    <property type="entry name" value="Prokaryotic ribosomal protein L17"/>
    <property type="match status" value="1"/>
</dbReference>
<sequence>MKRTFSRQRDHGNHMLRNLATSLILYEKVDTTAPKAKELKSYIDHILAQSKTADLKTHRNLNTIFFDKNAVKKVVEVLIPRYTDKASGYTVSYNLKNRLGDNAAMMRVELVDKKVFIEDYKDKKVSEPTKAKKETLKKAKTDEK</sequence>
<dbReference type="NCBIfam" id="TIGR00059">
    <property type="entry name" value="L17"/>
    <property type="match status" value="1"/>
</dbReference>
<dbReference type="InterPro" id="IPR036373">
    <property type="entry name" value="Ribosomal_bL17_sf"/>
</dbReference>
<keyword evidence="3 5" id="KW-0687">Ribonucleoprotein</keyword>
<dbReference type="InterPro" id="IPR000456">
    <property type="entry name" value="Ribosomal_bL17"/>
</dbReference>
<reference evidence="8" key="1">
    <citation type="submission" date="2017-09" db="EMBL/GenBank/DDBJ databases">
        <title>Depth-based differentiation of microbial function through sediment-hosted aquifers and enrichment of novel symbionts in the deep terrestrial subsurface.</title>
        <authorList>
            <person name="Probst A.J."/>
            <person name="Ladd B."/>
            <person name="Jarett J.K."/>
            <person name="Geller-Mcgrath D.E."/>
            <person name="Sieber C.M.K."/>
            <person name="Emerson J.B."/>
            <person name="Anantharaman K."/>
            <person name="Thomas B.C."/>
            <person name="Malmstrom R."/>
            <person name="Stieglmeier M."/>
            <person name="Klingl A."/>
            <person name="Woyke T."/>
            <person name="Ryan C.M."/>
            <person name="Banfield J.F."/>
        </authorList>
    </citation>
    <scope>NUCLEOTIDE SEQUENCE [LARGE SCALE GENOMIC DNA]</scope>
</reference>
<accession>A0A2H0W880</accession>
<evidence type="ECO:0000256" key="6">
    <source>
        <dbReference type="RuleBase" id="RU000661"/>
    </source>
</evidence>
<evidence type="ECO:0000313" key="7">
    <source>
        <dbReference type="EMBL" id="PIS07557.1"/>
    </source>
</evidence>
<evidence type="ECO:0000256" key="3">
    <source>
        <dbReference type="ARBA" id="ARBA00023274"/>
    </source>
</evidence>
<protein>
    <recommendedName>
        <fullName evidence="4 6">50S ribosomal protein L17</fullName>
    </recommendedName>
</protein>
<dbReference type="GO" id="GO:0006412">
    <property type="term" value="P:translation"/>
    <property type="evidence" value="ECO:0007669"/>
    <property type="project" value="InterPro"/>
</dbReference>
<gene>
    <name evidence="7" type="primary">rplQ</name>
    <name evidence="7" type="ORF">COT78_02560</name>
</gene>
<dbReference type="EMBL" id="PEZW01000018">
    <property type="protein sequence ID" value="PIS07557.1"/>
    <property type="molecule type" value="Genomic_DNA"/>
</dbReference>
<organism evidence="7 8">
    <name type="scientific">Candidatus Berkelbacteria bacterium CG10_big_fil_rev_8_21_14_0_10_43_13</name>
    <dbReference type="NCBI Taxonomy" id="1974514"/>
    <lineage>
        <taxon>Bacteria</taxon>
        <taxon>Candidatus Berkelbacteria</taxon>
    </lineage>
</organism>
<dbReference type="PANTHER" id="PTHR14413">
    <property type="entry name" value="RIBOSOMAL PROTEIN L17"/>
    <property type="match status" value="1"/>
</dbReference>
<evidence type="ECO:0000313" key="8">
    <source>
        <dbReference type="Proteomes" id="UP000231382"/>
    </source>
</evidence>
<dbReference type="Proteomes" id="UP000231382">
    <property type="component" value="Unassembled WGS sequence"/>
</dbReference>
<proteinExistence type="inferred from homology"/>
<comment type="similarity">
    <text evidence="1 5">Belongs to the bacterial ribosomal protein bL17 family.</text>
</comment>